<dbReference type="GO" id="GO:0017025">
    <property type="term" value="F:TBP-class protein binding"/>
    <property type="evidence" value="ECO:0007669"/>
    <property type="project" value="TreeGrafter"/>
</dbReference>
<evidence type="ECO:0000256" key="6">
    <source>
        <dbReference type="SAM" id="MobiDB-lite"/>
    </source>
</evidence>
<comment type="similarity">
    <text evidence="2">Belongs to the TAF12 family.</text>
</comment>
<feature type="compositionally biased region" description="Polar residues" evidence="6">
    <location>
        <begin position="1"/>
        <end position="16"/>
    </location>
</feature>
<feature type="region of interest" description="Disordered" evidence="6">
    <location>
        <begin position="262"/>
        <end position="368"/>
    </location>
</feature>
<dbReference type="GO" id="GO:0005669">
    <property type="term" value="C:transcription factor TFIID complex"/>
    <property type="evidence" value="ECO:0007669"/>
    <property type="project" value="InterPro"/>
</dbReference>
<feature type="compositionally biased region" description="Low complexity" evidence="6">
    <location>
        <begin position="327"/>
        <end position="368"/>
    </location>
</feature>
<evidence type="ECO:0000259" key="7">
    <source>
        <dbReference type="Pfam" id="PF03847"/>
    </source>
</evidence>
<dbReference type="InterPro" id="IPR009072">
    <property type="entry name" value="Histone-fold"/>
</dbReference>
<feature type="region of interest" description="Disordered" evidence="6">
    <location>
        <begin position="1"/>
        <end position="23"/>
    </location>
</feature>
<dbReference type="GO" id="GO:0046982">
    <property type="term" value="F:protein heterodimerization activity"/>
    <property type="evidence" value="ECO:0007669"/>
    <property type="project" value="InterPro"/>
</dbReference>
<feature type="compositionally biased region" description="Polar residues" evidence="6">
    <location>
        <begin position="72"/>
        <end position="81"/>
    </location>
</feature>
<name>A0AAD5FZP5_9ASCO</name>
<evidence type="ECO:0000313" key="9">
    <source>
        <dbReference type="Proteomes" id="UP001204833"/>
    </source>
</evidence>
<sequence>MEGSNSHNIPKNSTPTPEAELNPQRVKVLLNKLHEEFNASKIETDPIKVKEHLSKVDKIKRVLKIYHDQQKQRQAIESGNITAASQSQTQQSKVSPGQVVNAQPSSNLAPIAGSPSTSTAVPTQQLPPTNQQQITSDSAVRSSQAPQIQSPAPQRPSSSSPDAQKITIEKYNQVKSVLKDLAEKVQSLTAVKEKETDPARIQALERTLTESRIQLQQYHKGALYMRKVLMDSGRLTANSTPVPSPRPPTATSAGTTAMTAVAADGSASTSQPQASVNERTITNVPTNITTPSQQPISTNQTPPPPAPALTTAAATNKKLPSPATNETKPSTSPSSTKPPTVSKPSTTTKASTSTKKPQASTSSTTVANTTSSATLVNSLKEFSNNSQAVAPVNIPDNGGRVLTKRKLNELVTNLSVDQGDTKPTIDNDVEELFLDLADEFVSSVMGFSCNLAKHRKLDKVDMRDVQLSLERNWGIKVPGYMPDEIKPARRWPKGTEQKK</sequence>
<keyword evidence="3" id="KW-0805">Transcription regulation</keyword>
<keyword evidence="9" id="KW-1185">Reference proteome</keyword>
<dbReference type="InterPro" id="IPR037794">
    <property type="entry name" value="TAF12"/>
</dbReference>
<dbReference type="GO" id="GO:0051123">
    <property type="term" value="P:RNA polymerase II preinitiation complex assembly"/>
    <property type="evidence" value="ECO:0007669"/>
    <property type="project" value="TreeGrafter"/>
</dbReference>
<feature type="compositionally biased region" description="Polar residues" evidence="6">
    <location>
        <begin position="266"/>
        <end position="279"/>
    </location>
</feature>
<accession>A0AAD5FZP5</accession>
<dbReference type="CDD" id="cd07981">
    <property type="entry name" value="HFD_TAF12"/>
    <property type="match status" value="1"/>
</dbReference>
<dbReference type="GO" id="GO:0003677">
    <property type="term" value="F:DNA binding"/>
    <property type="evidence" value="ECO:0007669"/>
    <property type="project" value="TreeGrafter"/>
</dbReference>
<evidence type="ECO:0000313" key="8">
    <source>
        <dbReference type="EMBL" id="KAI5961503.1"/>
    </source>
</evidence>
<evidence type="ECO:0000256" key="2">
    <source>
        <dbReference type="ARBA" id="ARBA00007530"/>
    </source>
</evidence>
<feature type="domain" description="Transcription initiation factor TFIID subunit 12" evidence="7">
    <location>
        <begin position="403"/>
        <end position="474"/>
    </location>
</feature>
<dbReference type="GO" id="GO:0000124">
    <property type="term" value="C:SAGA complex"/>
    <property type="evidence" value="ECO:0007669"/>
    <property type="project" value="InterPro"/>
</dbReference>
<feature type="compositionally biased region" description="Low complexity" evidence="6">
    <location>
        <begin position="122"/>
        <end position="135"/>
    </location>
</feature>
<comment type="caution">
    <text evidence="8">The sequence shown here is derived from an EMBL/GenBank/DDBJ whole genome shotgun (WGS) entry which is preliminary data.</text>
</comment>
<evidence type="ECO:0000256" key="1">
    <source>
        <dbReference type="ARBA" id="ARBA00004123"/>
    </source>
</evidence>
<keyword evidence="5" id="KW-0539">Nucleus</keyword>
<feature type="compositionally biased region" description="Low complexity" evidence="6">
    <location>
        <begin position="142"/>
        <end position="164"/>
    </location>
</feature>
<reference evidence="8 9" key="1">
    <citation type="journal article" date="2022" name="DNA Res.">
        <title>Genome analysis of five recently described species of the CUG-Ser clade uncovers Candida theae as a new hybrid lineage with pathogenic potential in the Candida parapsilosis species complex.</title>
        <authorList>
            <person name="Mixao V."/>
            <person name="Del Olmo V."/>
            <person name="Hegedusova E."/>
            <person name="Saus E."/>
            <person name="Pryszcz L."/>
            <person name="Cillingova A."/>
            <person name="Nosek J."/>
            <person name="Gabaldon T."/>
        </authorList>
    </citation>
    <scope>NUCLEOTIDE SEQUENCE [LARGE SCALE GENOMIC DNA]</scope>
    <source>
        <strain evidence="8 9">CBS 12239</strain>
    </source>
</reference>
<gene>
    <name evidence="8" type="ORF">KGF57_001740</name>
</gene>
<feature type="compositionally biased region" description="Low complexity" evidence="6">
    <location>
        <begin position="308"/>
        <end position="320"/>
    </location>
</feature>
<proteinExistence type="inferred from homology"/>
<evidence type="ECO:0000256" key="4">
    <source>
        <dbReference type="ARBA" id="ARBA00023163"/>
    </source>
</evidence>
<feature type="region of interest" description="Disordered" evidence="6">
    <location>
        <begin position="69"/>
        <end position="165"/>
    </location>
</feature>
<dbReference type="PANTHER" id="PTHR12264">
    <property type="entry name" value="TRANSCRIPTION INITIATION FACTOR TFIID SUBUNIT 12"/>
    <property type="match status" value="1"/>
</dbReference>
<dbReference type="PANTHER" id="PTHR12264:SF21">
    <property type="entry name" value="TRANSCRIPTION INITIATION FACTOR TFIID SUBUNIT 12"/>
    <property type="match status" value="1"/>
</dbReference>
<dbReference type="Gene3D" id="1.10.20.10">
    <property type="entry name" value="Histone, subunit A"/>
    <property type="match status" value="1"/>
</dbReference>
<dbReference type="EMBL" id="JAIHNG010000076">
    <property type="protein sequence ID" value="KAI5961503.1"/>
    <property type="molecule type" value="Genomic_DNA"/>
</dbReference>
<feature type="compositionally biased region" description="Low complexity" evidence="6">
    <location>
        <begin position="82"/>
        <end position="92"/>
    </location>
</feature>
<organism evidence="8 9">
    <name type="scientific">Candida theae</name>
    <dbReference type="NCBI Taxonomy" id="1198502"/>
    <lineage>
        <taxon>Eukaryota</taxon>
        <taxon>Fungi</taxon>
        <taxon>Dikarya</taxon>
        <taxon>Ascomycota</taxon>
        <taxon>Saccharomycotina</taxon>
        <taxon>Pichiomycetes</taxon>
        <taxon>Debaryomycetaceae</taxon>
        <taxon>Candida/Lodderomyces clade</taxon>
        <taxon>Candida</taxon>
    </lineage>
</organism>
<dbReference type="AlphaFoldDB" id="A0AAD5FZP5"/>
<dbReference type="GeneID" id="76149799"/>
<dbReference type="Proteomes" id="UP001204833">
    <property type="component" value="Unassembled WGS sequence"/>
</dbReference>
<feature type="compositionally biased region" description="Low complexity" evidence="6">
    <location>
        <begin position="280"/>
        <end position="300"/>
    </location>
</feature>
<evidence type="ECO:0000256" key="3">
    <source>
        <dbReference type="ARBA" id="ARBA00023015"/>
    </source>
</evidence>
<comment type="subcellular location">
    <subcellularLocation>
        <location evidence="1">Nucleus</location>
    </subcellularLocation>
</comment>
<feature type="compositionally biased region" description="Polar residues" evidence="6">
    <location>
        <begin position="93"/>
        <end position="121"/>
    </location>
</feature>
<keyword evidence="4" id="KW-0804">Transcription</keyword>
<dbReference type="Pfam" id="PF03847">
    <property type="entry name" value="TFIID_20kDa"/>
    <property type="match status" value="1"/>
</dbReference>
<dbReference type="InterPro" id="IPR003228">
    <property type="entry name" value="TFIID_TAF12_dom"/>
</dbReference>
<evidence type="ECO:0000256" key="5">
    <source>
        <dbReference type="ARBA" id="ARBA00023242"/>
    </source>
</evidence>
<protein>
    <recommendedName>
        <fullName evidence="7">Transcription initiation factor TFIID subunit 12 domain-containing protein</fullName>
    </recommendedName>
</protein>
<dbReference type="RefSeq" id="XP_051609796.1">
    <property type="nucleotide sequence ID" value="XM_051750978.1"/>
</dbReference>
<dbReference type="SUPFAM" id="SSF47113">
    <property type="entry name" value="Histone-fold"/>
    <property type="match status" value="1"/>
</dbReference>